<evidence type="ECO:0000259" key="2">
    <source>
        <dbReference type="Pfam" id="PF17762"/>
    </source>
</evidence>
<protein>
    <submittedName>
        <fullName evidence="3">DNA-binding protein</fullName>
    </submittedName>
</protein>
<dbReference type="RefSeq" id="WP_149616960.1">
    <property type="nucleotide sequence ID" value="NZ_CAWMRL010000011.1"/>
</dbReference>
<reference evidence="3 4" key="1">
    <citation type="submission" date="2019-09" db="EMBL/GenBank/DDBJ databases">
        <title>Whole genome sequence of Photorhabdus heterorhabditis strain ETL (Enterobacteriales: Enterobacteriaceae) a bacterial symbiont of Heterorhabditis zealandica strain ETL (Rhabditida: Heterorhabditidae).</title>
        <authorList>
            <person name="Lulamba T.E."/>
            <person name="Serepa-Dlamini M.H."/>
        </authorList>
    </citation>
    <scope>NUCLEOTIDE SEQUENCE [LARGE SCALE GENOMIC DNA]</scope>
    <source>
        <strain evidence="3 4">ETL</strain>
    </source>
</reference>
<feature type="compositionally biased region" description="Polar residues" evidence="1">
    <location>
        <begin position="358"/>
        <end position="379"/>
    </location>
</feature>
<evidence type="ECO:0000313" key="3">
    <source>
        <dbReference type="EMBL" id="KAA1186426.1"/>
    </source>
</evidence>
<gene>
    <name evidence="3" type="ORF">F0L16_13920</name>
</gene>
<accession>A0A5B0WHX6</accession>
<dbReference type="InterPro" id="IPR041468">
    <property type="entry name" value="HTH_ParB/Spo0J"/>
</dbReference>
<organism evidence="3 4">
    <name type="scientific">Photorhabdus heterorhabditis</name>
    <dbReference type="NCBI Taxonomy" id="880156"/>
    <lineage>
        <taxon>Bacteria</taxon>
        <taxon>Pseudomonadati</taxon>
        <taxon>Pseudomonadota</taxon>
        <taxon>Gammaproteobacteria</taxon>
        <taxon>Enterobacterales</taxon>
        <taxon>Morganellaceae</taxon>
        <taxon>Photorhabdus</taxon>
    </lineage>
</organism>
<dbReference type="OrthoDB" id="6197524at2"/>
<evidence type="ECO:0000313" key="4">
    <source>
        <dbReference type="Proteomes" id="UP000322184"/>
    </source>
</evidence>
<dbReference type="AlphaFoldDB" id="A0A5B0WHX6"/>
<name>A0A5B0WHX6_9GAMM</name>
<comment type="caution">
    <text evidence="3">The sequence shown here is derived from an EMBL/GenBank/DDBJ whole genome shotgun (WGS) entry which is preliminary data.</text>
</comment>
<sequence length="400" mass="44400">MKFTPNSLRYAFAIVELVDSDAEMENRMIGEASIFNTKTSSGRYIRNLREFGTNNHDRCSTANMAFYIDPLIIKVTPGFNTREMGMGDDYYLLPEVAAHIEHIKDAYIRGEEIDPVKVQLIDGEPFIRQGHCRLRAAKQAIAEGHSVENFICLEFTGDELHAELQTLSGNKGLPLSPVAIGESYKRLTTGLGGWSTERVAQHQGVSAVTVTNYIRLTTLPLELKKYIHADNVSYTTVLEMVDQLGTTEAIAFIKNELASIMASHKRAKASSTPPVLRVKPSSFKEPRVPPKLATRAVEGLKHFCTNLCEQLIEIPEDQDEVTVKLDRATIEMLLTLKEDISKTEQKQLRRANKRAGNNDKNSPNNSDENSRAGATSSDQKMLETGSPEYSGVNAVLNKVG</sequence>
<dbReference type="Proteomes" id="UP000322184">
    <property type="component" value="Unassembled WGS sequence"/>
</dbReference>
<dbReference type="Gene3D" id="1.10.10.2830">
    <property type="match status" value="1"/>
</dbReference>
<dbReference type="Pfam" id="PF17762">
    <property type="entry name" value="HTH_ParB"/>
    <property type="match status" value="1"/>
</dbReference>
<dbReference type="EMBL" id="VTUW01000026">
    <property type="protein sequence ID" value="KAA1186426.1"/>
    <property type="molecule type" value="Genomic_DNA"/>
</dbReference>
<evidence type="ECO:0000256" key="1">
    <source>
        <dbReference type="SAM" id="MobiDB-lite"/>
    </source>
</evidence>
<feature type="region of interest" description="Disordered" evidence="1">
    <location>
        <begin position="344"/>
        <end position="400"/>
    </location>
</feature>
<dbReference type="SUPFAM" id="SSF109709">
    <property type="entry name" value="KorB DNA-binding domain-like"/>
    <property type="match status" value="1"/>
</dbReference>
<dbReference type="GO" id="GO:0003677">
    <property type="term" value="F:DNA binding"/>
    <property type="evidence" value="ECO:0007669"/>
    <property type="project" value="UniProtKB-KW"/>
</dbReference>
<proteinExistence type="predicted"/>
<keyword evidence="3" id="KW-0238">DNA-binding</keyword>
<feature type="domain" description="ParB/Spo0J HTH" evidence="2">
    <location>
        <begin position="175"/>
        <end position="234"/>
    </location>
</feature>